<comment type="caution">
    <text evidence="1">The sequence shown here is derived from an EMBL/GenBank/DDBJ whole genome shotgun (WGS) entry which is preliminary data.</text>
</comment>
<dbReference type="AlphaFoldDB" id="A0A8J2L713"/>
<name>A0A8J2L713_9HEXA</name>
<evidence type="ECO:0000313" key="1">
    <source>
        <dbReference type="EMBL" id="CAG7816799.1"/>
    </source>
</evidence>
<proteinExistence type="predicted"/>
<dbReference type="Proteomes" id="UP000708208">
    <property type="component" value="Unassembled WGS sequence"/>
</dbReference>
<protein>
    <submittedName>
        <fullName evidence="1">Uncharacterized protein</fullName>
    </submittedName>
</protein>
<accession>A0A8J2L713</accession>
<keyword evidence="2" id="KW-1185">Reference proteome</keyword>
<dbReference type="EMBL" id="CAJVCH010378825">
    <property type="protein sequence ID" value="CAG7816799.1"/>
    <property type="molecule type" value="Genomic_DNA"/>
</dbReference>
<evidence type="ECO:0000313" key="2">
    <source>
        <dbReference type="Proteomes" id="UP000708208"/>
    </source>
</evidence>
<reference evidence="1" key="1">
    <citation type="submission" date="2021-06" db="EMBL/GenBank/DDBJ databases">
        <authorList>
            <person name="Hodson N. C."/>
            <person name="Mongue J. A."/>
            <person name="Jaron S. K."/>
        </authorList>
    </citation>
    <scope>NUCLEOTIDE SEQUENCE</scope>
</reference>
<gene>
    <name evidence="1" type="ORF">AFUS01_LOCUS27398</name>
</gene>
<sequence>MCGPVTAVKIRGDMRMVEEMRFLIVDRNKEMGKSGETPKRLRIKRTMGSRQFLSSRSFTTTQAGLVLLLPERWLGEFHLPFRKTPESVHTSTALLTGEGEGQREMWNIVLLPNFISTSDVGLDSGSSSIVYNGPRSDKIVRFNEMLDMDRKTSKDSSPVHGSSAEGYIFGLVCDLKRALWGQGSNFIFSETLHDQGSSSSFFPDLQDLPLFLVMLESWTNQVENLSEFGRHLGQGWVKKLESNLDDKV</sequence>
<organism evidence="1 2">
    <name type="scientific">Allacma fusca</name>
    <dbReference type="NCBI Taxonomy" id="39272"/>
    <lineage>
        <taxon>Eukaryota</taxon>
        <taxon>Metazoa</taxon>
        <taxon>Ecdysozoa</taxon>
        <taxon>Arthropoda</taxon>
        <taxon>Hexapoda</taxon>
        <taxon>Collembola</taxon>
        <taxon>Symphypleona</taxon>
        <taxon>Sminthuridae</taxon>
        <taxon>Allacma</taxon>
    </lineage>
</organism>